<evidence type="ECO:0000256" key="3">
    <source>
        <dbReference type="ARBA" id="ARBA00022692"/>
    </source>
</evidence>
<organism evidence="7 8">
    <name type="scientific">Clostridium bornimense</name>
    <dbReference type="NCBI Taxonomy" id="1216932"/>
    <lineage>
        <taxon>Bacteria</taxon>
        <taxon>Bacillati</taxon>
        <taxon>Bacillota</taxon>
        <taxon>Clostridia</taxon>
        <taxon>Eubacteriales</taxon>
        <taxon>Clostridiaceae</taxon>
        <taxon>Clostridium</taxon>
    </lineage>
</organism>
<dbReference type="STRING" id="1216932.CM240_2373"/>
<keyword evidence="8" id="KW-1185">Reference proteome</keyword>
<feature type="transmembrane region" description="Helical" evidence="6">
    <location>
        <begin position="85"/>
        <end position="106"/>
    </location>
</feature>
<dbReference type="NCBIfam" id="TIGR00765">
    <property type="entry name" value="yihY_not_rbn"/>
    <property type="match status" value="1"/>
</dbReference>
<evidence type="ECO:0000256" key="2">
    <source>
        <dbReference type="ARBA" id="ARBA00022475"/>
    </source>
</evidence>
<evidence type="ECO:0000256" key="5">
    <source>
        <dbReference type="ARBA" id="ARBA00023136"/>
    </source>
</evidence>
<accession>W6SIM3</accession>
<proteinExistence type="predicted"/>
<feature type="transmembrane region" description="Helical" evidence="6">
    <location>
        <begin position="203"/>
        <end position="222"/>
    </location>
</feature>
<gene>
    <name evidence="7" type="ORF">CM240_2373</name>
</gene>
<dbReference type="EMBL" id="HG917868">
    <property type="protein sequence ID" value="CDM69510.1"/>
    <property type="molecule type" value="Genomic_DNA"/>
</dbReference>
<keyword evidence="5 6" id="KW-0472">Membrane</keyword>
<evidence type="ECO:0000256" key="1">
    <source>
        <dbReference type="ARBA" id="ARBA00004651"/>
    </source>
</evidence>
<sequence>MKTIIIILIQSIKKFKEDNAFSLASHITYYTLLSFFPFFIFLLTLVGFFPISSENVIQNILTFIPQPAVKTVSQVLNEVLNYKHVTLLSFSFILSLWSASSGCKALMLGVNKAYNIRDRRSYIKIKFISMIYTVMFAFFIIGSFLLLTFGEHLIAFIYSTLKISLSSFWITNLLRIALLILILFIVFILMYKYTSSLKPPIMSVSYGALFATAGIYGLSRLYGIYINYFANKSLVYGSIGGIYVMIIWLNVISLLILFGAEINSVVYKKYYD</sequence>
<dbReference type="AlphaFoldDB" id="W6SIM3"/>
<dbReference type="Proteomes" id="UP000019426">
    <property type="component" value="Chromosome M2/40_rep1"/>
</dbReference>
<feature type="transmembrane region" description="Helical" evidence="6">
    <location>
        <begin position="21"/>
        <end position="49"/>
    </location>
</feature>
<dbReference type="InterPro" id="IPR017039">
    <property type="entry name" value="Virul_fac_BrkB"/>
</dbReference>
<feature type="transmembrane region" description="Helical" evidence="6">
    <location>
        <begin position="127"/>
        <end position="149"/>
    </location>
</feature>
<evidence type="ECO:0000313" key="8">
    <source>
        <dbReference type="Proteomes" id="UP000019426"/>
    </source>
</evidence>
<feature type="transmembrane region" description="Helical" evidence="6">
    <location>
        <begin position="234"/>
        <end position="260"/>
    </location>
</feature>
<dbReference type="eggNOG" id="COG1295">
    <property type="taxonomic scope" value="Bacteria"/>
</dbReference>
<dbReference type="RefSeq" id="WP_051483821.1">
    <property type="nucleotide sequence ID" value="NZ_HG917868.1"/>
</dbReference>
<dbReference type="PIRSF" id="PIRSF035875">
    <property type="entry name" value="RNase_BN"/>
    <property type="match status" value="1"/>
</dbReference>
<dbReference type="PANTHER" id="PTHR30213">
    <property type="entry name" value="INNER MEMBRANE PROTEIN YHJD"/>
    <property type="match status" value="1"/>
</dbReference>
<dbReference type="Pfam" id="PF03631">
    <property type="entry name" value="Virul_fac_BrkB"/>
    <property type="match status" value="1"/>
</dbReference>
<reference evidence="7 8" key="1">
    <citation type="submission" date="2013-11" db="EMBL/GenBank/DDBJ databases">
        <title>Complete genome sequence of Clostridum sp. M2/40.</title>
        <authorList>
            <person name="Wibberg D."/>
            <person name="Puehler A."/>
            <person name="Schlueter A."/>
        </authorList>
    </citation>
    <scope>NUCLEOTIDE SEQUENCE [LARGE SCALE GENOMIC DNA]</scope>
    <source>
        <strain evidence="8">M2/40</strain>
    </source>
</reference>
<dbReference type="HOGENOM" id="CLU_045539_4_3_9"/>
<name>W6SIM3_9CLOT</name>
<protein>
    <submittedName>
        <fullName evidence="7">Putative membrane protein</fullName>
    </submittedName>
</protein>
<dbReference type="GO" id="GO:0005886">
    <property type="term" value="C:plasma membrane"/>
    <property type="evidence" value="ECO:0007669"/>
    <property type="project" value="UniProtKB-SubCell"/>
</dbReference>
<evidence type="ECO:0000313" key="7">
    <source>
        <dbReference type="EMBL" id="CDM69510.1"/>
    </source>
</evidence>
<dbReference type="KEGG" id="clt:CM240_2373"/>
<dbReference type="PATRIC" id="fig|1216932.3.peg.2351"/>
<evidence type="ECO:0000256" key="4">
    <source>
        <dbReference type="ARBA" id="ARBA00022989"/>
    </source>
</evidence>
<keyword evidence="4 6" id="KW-1133">Transmembrane helix</keyword>
<dbReference type="PANTHER" id="PTHR30213:SF0">
    <property type="entry name" value="UPF0761 MEMBRANE PROTEIN YIHY"/>
    <property type="match status" value="1"/>
</dbReference>
<feature type="transmembrane region" description="Helical" evidence="6">
    <location>
        <begin position="169"/>
        <end position="191"/>
    </location>
</feature>
<comment type="subcellular location">
    <subcellularLocation>
        <location evidence="1">Cell membrane</location>
        <topology evidence="1">Multi-pass membrane protein</topology>
    </subcellularLocation>
</comment>
<evidence type="ECO:0000256" key="6">
    <source>
        <dbReference type="SAM" id="Phobius"/>
    </source>
</evidence>
<keyword evidence="2" id="KW-1003">Cell membrane</keyword>
<keyword evidence="3 6" id="KW-0812">Transmembrane</keyword>